<dbReference type="Proteomes" id="UP000242254">
    <property type="component" value="Unassembled WGS sequence"/>
</dbReference>
<evidence type="ECO:0000313" key="1">
    <source>
        <dbReference type="EMBL" id="PHZ17762.1"/>
    </source>
</evidence>
<accession>A0A2G4T9S2</accession>
<gene>
    <name evidence="1" type="ORF">RHIMIDRAFT_11890</name>
</gene>
<dbReference type="EMBL" id="KZ303842">
    <property type="protein sequence ID" value="PHZ17762.1"/>
    <property type="molecule type" value="Genomic_DNA"/>
</dbReference>
<dbReference type="GeneID" id="35436365"/>
<proteinExistence type="predicted"/>
<organism evidence="1 2">
    <name type="scientific">Rhizopus microsporus ATCC 52813</name>
    <dbReference type="NCBI Taxonomy" id="1340429"/>
    <lineage>
        <taxon>Eukaryota</taxon>
        <taxon>Fungi</taxon>
        <taxon>Fungi incertae sedis</taxon>
        <taxon>Mucoromycota</taxon>
        <taxon>Mucoromycotina</taxon>
        <taxon>Mucoromycetes</taxon>
        <taxon>Mucorales</taxon>
        <taxon>Mucorineae</taxon>
        <taxon>Rhizopodaceae</taxon>
        <taxon>Rhizopus</taxon>
    </lineage>
</organism>
<reference evidence="1 2" key="1">
    <citation type="journal article" date="2016" name="Proc. Natl. Acad. Sci. U.S.A.">
        <title>Lipid metabolic changes in an early divergent fungus govern the establishment of a mutualistic symbiosis with endobacteria.</title>
        <authorList>
            <person name="Lastovetsky O.A."/>
            <person name="Gaspar M.L."/>
            <person name="Mondo S.J."/>
            <person name="LaButti K.M."/>
            <person name="Sandor L."/>
            <person name="Grigoriev I.V."/>
            <person name="Henry S.A."/>
            <person name="Pawlowska T.E."/>
        </authorList>
    </citation>
    <scope>NUCLEOTIDE SEQUENCE [LARGE SCALE GENOMIC DNA]</scope>
    <source>
        <strain evidence="1 2">ATCC 52813</strain>
    </source>
</reference>
<name>A0A2G4T9S2_RHIZD</name>
<sequence>MTFIVDHQQFFKDCVDFTVQHNIGVVRKKAARLVSIASLQQFVEQKYGDQCSYYFAMSKGLDDFINSRGKIYKSFVSCGDWKRWDFELMYTNDYYSDPRFAYRYFPELVENKSSHTLLFICYSEENHHSYLEDIRSNRKMMERDQELSEEIMNLYRELKPTQAMIDDRRSLKNRIQYRLNQVWPDMDLKVAVFGVM</sequence>
<keyword evidence="2" id="KW-1185">Reference proteome</keyword>
<protein>
    <submittedName>
        <fullName evidence="1">Uncharacterized protein</fullName>
    </submittedName>
</protein>
<dbReference type="AlphaFoldDB" id="A0A2G4T9S2"/>
<dbReference type="RefSeq" id="XP_023471470.1">
    <property type="nucleotide sequence ID" value="XM_023605375.1"/>
</dbReference>
<evidence type="ECO:0000313" key="2">
    <source>
        <dbReference type="Proteomes" id="UP000242254"/>
    </source>
</evidence>
<dbReference type="STRING" id="1340429.A0A2G4T9S2"/>